<comment type="caution">
    <text evidence="4">The sequence shown here is derived from an EMBL/GenBank/DDBJ whole genome shotgun (WGS) entry which is preliminary data.</text>
</comment>
<dbReference type="PROSITE" id="PS50088">
    <property type="entry name" value="ANK_REPEAT"/>
    <property type="match status" value="6"/>
</dbReference>
<dbReference type="Pfam" id="PF12796">
    <property type="entry name" value="Ank_2"/>
    <property type="match status" value="4"/>
</dbReference>
<dbReference type="SUPFAM" id="SSF48403">
    <property type="entry name" value="Ankyrin repeat"/>
    <property type="match status" value="2"/>
</dbReference>
<dbReference type="InterPro" id="IPR036770">
    <property type="entry name" value="Ankyrin_rpt-contain_sf"/>
</dbReference>
<evidence type="ECO:0000256" key="3">
    <source>
        <dbReference type="PROSITE-ProRule" id="PRU00023"/>
    </source>
</evidence>
<dbReference type="PANTHER" id="PTHR24198:SF165">
    <property type="entry name" value="ANKYRIN REPEAT-CONTAINING PROTEIN-RELATED"/>
    <property type="match status" value="1"/>
</dbReference>
<accession>A0ABD2XKX2</accession>
<keyword evidence="1" id="KW-0677">Repeat</keyword>
<feature type="repeat" description="ANK" evidence="3">
    <location>
        <begin position="219"/>
        <end position="251"/>
    </location>
</feature>
<evidence type="ECO:0000313" key="4">
    <source>
        <dbReference type="EMBL" id="KAL3405371.1"/>
    </source>
</evidence>
<protein>
    <submittedName>
        <fullName evidence="4">Uncharacterized protein</fullName>
    </submittedName>
</protein>
<dbReference type="EMBL" id="JBJJXI010000021">
    <property type="protein sequence ID" value="KAL3405371.1"/>
    <property type="molecule type" value="Genomic_DNA"/>
</dbReference>
<evidence type="ECO:0000256" key="1">
    <source>
        <dbReference type="ARBA" id="ARBA00022737"/>
    </source>
</evidence>
<keyword evidence="2 3" id="KW-0040">ANK repeat</keyword>
<dbReference type="InterPro" id="IPR002110">
    <property type="entry name" value="Ankyrin_rpt"/>
</dbReference>
<feature type="repeat" description="ANK" evidence="3">
    <location>
        <begin position="444"/>
        <end position="476"/>
    </location>
</feature>
<gene>
    <name evidence="4" type="ORF">TKK_002388</name>
</gene>
<sequence length="886" mass="99625">MECDEECIDVLDECYSNDGDSDYECLLEDLEAYYECAPEEVFEEDYYSELKFMRGRVNWDDERNRVQFFVRLCRLIVHLGLECPLPDLRAILQPAEIEWLLAQNVVRPECLGPNDYRYFVIDFVAKTGYKDIPEAVDDYGRISSNRTTAVHRMAKSGSCRSAKTALSELFEIYDRYDVNYRDEDGYTHFHVACQAGCADVVEKFLELGRVDPNELVPETGDSPLYAALKRGHKDVVELLLRAGADPNIVHNSHGMTPLHKIIALKNPNTSIDLLEMFFAICREKERSVKIDAPNDNGLAPLHLTLKWRRHARASEVLATLVANGADPNLPGPGGSTPLHDVCDFDDEDHLVEALFEACEKKRVKLLVDALDNEGRTPLHLALSSGQKKVANALLKRGADPNLPNDHGDTALHVVCADYLERDTDAALFELVASKVRNVNAVNRLGKTPLHVALAAGHQHIVRALLMHGADPNQADSEGSTPLHLVCQKKFEHELTAMLFEQCERGYLPVQVDARDRHGMTPLHWAVYLGHRNSVDELLGYGADPNLADHQGSTSLHVLCQRPNIDEFAQLFFERCAAPPQVLDVDARDALGNTPLHYAVADTCQMQITRLLLQAGADPNLVNDEGSMPLHNICKRKQYQDEDGLTQLFFDVNLKLKRQLRIDARDNSGRTPLELAVANHLPRVVKVLLSNGADVSSFVFPTEAFVAKYDRTQGLCYDATTIKSLISIGHLWISSHYTLDASDGLRIVGLFAEHGLLDESNVLERCLDEDEDFASKARTIMINSYLSLHDLIRLPRGKAARAFTYEDYCEFVNSIGWGNCPAIYREACDAFLCQSMARRFFQRWASEYLMLLIRFRLPLLCCDLIAEHLDLTDVWSICQAANDMNRS</sequence>
<dbReference type="AlphaFoldDB" id="A0ABD2XKX2"/>
<feature type="repeat" description="ANK" evidence="3">
    <location>
        <begin position="517"/>
        <end position="549"/>
    </location>
</feature>
<dbReference type="SMART" id="SM00248">
    <property type="entry name" value="ANK"/>
    <property type="match status" value="14"/>
</dbReference>
<organism evidence="4 5">
    <name type="scientific">Trichogramma kaykai</name>
    <dbReference type="NCBI Taxonomy" id="54128"/>
    <lineage>
        <taxon>Eukaryota</taxon>
        <taxon>Metazoa</taxon>
        <taxon>Ecdysozoa</taxon>
        <taxon>Arthropoda</taxon>
        <taxon>Hexapoda</taxon>
        <taxon>Insecta</taxon>
        <taxon>Pterygota</taxon>
        <taxon>Neoptera</taxon>
        <taxon>Endopterygota</taxon>
        <taxon>Hymenoptera</taxon>
        <taxon>Apocrita</taxon>
        <taxon>Proctotrupomorpha</taxon>
        <taxon>Chalcidoidea</taxon>
        <taxon>Trichogrammatidae</taxon>
        <taxon>Trichogramma</taxon>
    </lineage>
</organism>
<evidence type="ECO:0000256" key="2">
    <source>
        <dbReference type="ARBA" id="ARBA00023043"/>
    </source>
</evidence>
<dbReference type="PRINTS" id="PR01415">
    <property type="entry name" value="ANKYRIN"/>
</dbReference>
<dbReference type="Gene3D" id="1.25.40.20">
    <property type="entry name" value="Ankyrin repeat-containing domain"/>
    <property type="match status" value="5"/>
</dbReference>
<feature type="repeat" description="ANK" evidence="3">
    <location>
        <begin position="667"/>
        <end position="695"/>
    </location>
</feature>
<reference evidence="4 5" key="1">
    <citation type="journal article" date="2024" name="bioRxiv">
        <title>A reference genome for Trichogramma kaykai: A tiny desert-dwelling parasitoid wasp with competing sex-ratio distorters.</title>
        <authorList>
            <person name="Culotta J."/>
            <person name="Lindsey A.R."/>
        </authorList>
    </citation>
    <scope>NUCLEOTIDE SEQUENCE [LARGE SCALE GENOMIC DNA]</scope>
    <source>
        <strain evidence="4 5">KSX58</strain>
    </source>
</reference>
<dbReference type="PANTHER" id="PTHR24198">
    <property type="entry name" value="ANKYRIN REPEAT AND PROTEIN KINASE DOMAIN-CONTAINING PROTEIN"/>
    <property type="match status" value="1"/>
</dbReference>
<dbReference type="PROSITE" id="PS50297">
    <property type="entry name" value="ANK_REP_REGION"/>
    <property type="match status" value="6"/>
</dbReference>
<name>A0ABD2XKX2_9HYME</name>
<feature type="repeat" description="ANK" evidence="3">
    <location>
        <begin position="590"/>
        <end position="623"/>
    </location>
</feature>
<proteinExistence type="predicted"/>
<keyword evidence="5" id="KW-1185">Reference proteome</keyword>
<dbReference type="Proteomes" id="UP001627154">
    <property type="component" value="Unassembled WGS sequence"/>
</dbReference>
<evidence type="ECO:0000313" key="5">
    <source>
        <dbReference type="Proteomes" id="UP001627154"/>
    </source>
</evidence>
<feature type="repeat" description="ANK" evidence="3">
    <location>
        <begin position="373"/>
        <end position="405"/>
    </location>
</feature>